<dbReference type="EMBL" id="MCFN01000215">
    <property type="protein sequence ID" value="OXB62474.1"/>
    <property type="molecule type" value="Genomic_DNA"/>
</dbReference>
<proteinExistence type="predicted"/>
<protein>
    <submittedName>
        <fullName evidence="1">Uncharacterized protein</fullName>
    </submittedName>
</protein>
<comment type="caution">
    <text evidence="1">The sequence shown here is derived from an EMBL/GenBank/DDBJ whole genome shotgun (WGS) entry which is preliminary data.</text>
</comment>
<dbReference type="OrthoDB" id="4089664at2759"/>
<evidence type="ECO:0000313" key="2">
    <source>
        <dbReference type="Proteomes" id="UP000198323"/>
    </source>
</evidence>
<gene>
    <name evidence="1" type="ORF">ASZ78_014468</name>
</gene>
<keyword evidence="2" id="KW-1185">Reference proteome</keyword>
<dbReference type="AlphaFoldDB" id="A0A226N4H3"/>
<name>A0A226N4H3_CALSU</name>
<dbReference type="STRING" id="9009.A0A226N4H3"/>
<reference evidence="1 2" key="1">
    <citation type="submission" date="2016-07" db="EMBL/GenBank/DDBJ databases">
        <title>Disparate Historic Effective Population Sizes Predicted by Modern Levels of Genome Diversity for the Scaled Quail (Callipepla squamata) and the Northern Bobwhite (Colinus virginianus): Inferences from First and Second Generation Draft Genome Assemblies for Sympatric New World Quail.</title>
        <authorList>
            <person name="Oldeschulte D.L."/>
            <person name="Halley Y.A."/>
            <person name="Bhattarai E.K."/>
            <person name="Brashear W.A."/>
            <person name="Hill J."/>
            <person name="Metz R.P."/>
            <person name="Johnson C.D."/>
            <person name="Rollins D."/>
            <person name="Peterson M.J."/>
            <person name="Bickhart D.M."/>
            <person name="Decker J.E."/>
            <person name="Seabury C.M."/>
        </authorList>
    </citation>
    <scope>NUCLEOTIDE SEQUENCE [LARGE SCALE GENOMIC DNA]</scope>
    <source>
        <strain evidence="1 2">Texas</strain>
        <tissue evidence="1">Leg muscle</tissue>
    </source>
</reference>
<accession>A0A226N4H3</accession>
<organism evidence="1 2">
    <name type="scientific">Callipepla squamata</name>
    <name type="common">Scaled quail</name>
    <dbReference type="NCBI Taxonomy" id="9009"/>
    <lineage>
        <taxon>Eukaryota</taxon>
        <taxon>Metazoa</taxon>
        <taxon>Chordata</taxon>
        <taxon>Craniata</taxon>
        <taxon>Vertebrata</taxon>
        <taxon>Euteleostomi</taxon>
        <taxon>Archelosauria</taxon>
        <taxon>Archosauria</taxon>
        <taxon>Dinosauria</taxon>
        <taxon>Saurischia</taxon>
        <taxon>Theropoda</taxon>
        <taxon>Coelurosauria</taxon>
        <taxon>Aves</taxon>
        <taxon>Neognathae</taxon>
        <taxon>Galloanserae</taxon>
        <taxon>Galliformes</taxon>
        <taxon>Odontophoridae</taxon>
        <taxon>Callipepla</taxon>
    </lineage>
</organism>
<sequence length="73" mass="9108">MSRSMAVEDFFLEEKRFKQYCEEFIKHSQQIRDGWEWRTTKGYMVTFWPSPKYSETRRVFEDIKNICSYYVLM</sequence>
<evidence type="ECO:0000313" key="1">
    <source>
        <dbReference type="EMBL" id="OXB62474.1"/>
    </source>
</evidence>
<dbReference type="Proteomes" id="UP000198323">
    <property type="component" value="Unassembled WGS sequence"/>
</dbReference>